<dbReference type="AlphaFoldDB" id="A0AAV5T2F0"/>
<dbReference type="InterPro" id="IPR001619">
    <property type="entry name" value="Sec1-like"/>
</dbReference>
<evidence type="ECO:0000313" key="2">
    <source>
        <dbReference type="EMBL" id="GMS89434.1"/>
    </source>
</evidence>
<feature type="non-terminal residue" evidence="2">
    <location>
        <position position="1"/>
    </location>
</feature>
<gene>
    <name evidence="2" type="ORF">PENTCL1PPCAC_11609</name>
</gene>
<dbReference type="GO" id="GO:0016192">
    <property type="term" value="P:vesicle-mediated transport"/>
    <property type="evidence" value="ECO:0007669"/>
    <property type="project" value="InterPro"/>
</dbReference>
<dbReference type="Gene3D" id="1.25.40.850">
    <property type="match status" value="1"/>
</dbReference>
<dbReference type="Gene3D" id="3.40.50.2060">
    <property type="match status" value="1"/>
</dbReference>
<dbReference type="InterPro" id="IPR027482">
    <property type="entry name" value="Sec1-like_dom2"/>
</dbReference>
<dbReference type="Proteomes" id="UP001432027">
    <property type="component" value="Unassembled WGS sequence"/>
</dbReference>
<evidence type="ECO:0000256" key="1">
    <source>
        <dbReference type="ARBA" id="ARBA00009884"/>
    </source>
</evidence>
<protein>
    <submittedName>
        <fullName evidence="2">Uncharacterized protein</fullName>
    </submittedName>
</protein>
<dbReference type="Gene3D" id="3.40.50.1910">
    <property type="match status" value="2"/>
</dbReference>
<keyword evidence="3" id="KW-1185">Reference proteome</keyword>
<sequence length="568" mass="65035">TYLPGITTFRLLMAISGGTHKVDLEEGWTSQVRAVRAYNRRLLFSTLDSIEGTKTIVWSEKLMQRVNVFATGTELKEHGVVANHIVDKKHATSSPNILFFVEKSMTEANKLIEYLKEVNNANSYNHVFFIPEEWYAARQKLKDQKNIWEKLETVQALPLSWLPSEGDIISLEEPTLPSRLLLNGDWTVLHRCACALFELERMVGRPLVLHTKGKWSQDIANMMVKMRDNNAPSSLDSLPPAAGLNLSRLVLIDRWVDPLAPLLISYTYAAMLDDVYGIGLKDSLKIRERDFEDKEKNKGEEDEDRATDGMKEMSVNDEIFHRLKHLHIARLSREVSDILADVTRDEKRSKENMSVAEYQLFVKKLPHLLHRKSRINQHLRLNELLTNGMHRKYEEILIINDMLSSPTSDKMISSLEDEIVRAESVDTSLRLVAIQSIAADGLKSSILQAYRKMIFQSFGVDALNKFVKMQKIGLIREKAAARFVPSYAPMLFSQQKKEYNLMPDDVDLNLPSDSAYAYNYYSSLVVRMIEEGVKIKWVGWNTPKGTLSPLSTINHHRSSLFFNGICYR</sequence>
<organism evidence="2 3">
    <name type="scientific">Pristionchus entomophagus</name>
    <dbReference type="NCBI Taxonomy" id="358040"/>
    <lineage>
        <taxon>Eukaryota</taxon>
        <taxon>Metazoa</taxon>
        <taxon>Ecdysozoa</taxon>
        <taxon>Nematoda</taxon>
        <taxon>Chromadorea</taxon>
        <taxon>Rhabditida</taxon>
        <taxon>Rhabditina</taxon>
        <taxon>Diplogasteromorpha</taxon>
        <taxon>Diplogasteroidea</taxon>
        <taxon>Neodiplogasteridae</taxon>
        <taxon>Pristionchus</taxon>
    </lineage>
</organism>
<accession>A0AAV5T2F0</accession>
<dbReference type="EMBL" id="BTSX01000003">
    <property type="protein sequence ID" value="GMS89434.1"/>
    <property type="molecule type" value="Genomic_DNA"/>
</dbReference>
<dbReference type="SUPFAM" id="SSF56815">
    <property type="entry name" value="Sec1/munc18-like (SM) proteins"/>
    <property type="match status" value="1"/>
</dbReference>
<comment type="similarity">
    <text evidence="1">Belongs to the STXBP/unc-18/SEC1 family.</text>
</comment>
<dbReference type="InterPro" id="IPR036045">
    <property type="entry name" value="Sec1-like_sf"/>
</dbReference>
<comment type="caution">
    <text evidence="2">The sequence shown here is derived from an EMBL/GenBank/DDBJ whole genome shotgun (WGS) entry which is preliminary data.</text>
</comment>
<evidence type="ECO:0000313" key="3">
    <source>
        <dbReference type="Proteomes" id="UP001432027"/>
    </source>
</evidence>
<dbReference type="InterPro" id="IPR043155">
    <property type="entry name" value="VPS33_dom3b"/>
</dbReference>
<proteinExistence type="inferred from homology"/>
<dbReference type="InterPro" id="IPR043154">
    <property type="entry name" value="Sec-1-like_dom1"/>
</dbReference>
<reference evidence="2" key="1">
    <citation type="submission" date="2023-10" db="EMBL/GenBank/DDBJ databases">
        <title>Genome assembly of Pristionchus species.</title>
        <authorList>
            <person name="Yoshida K."/>
            <person name="Sommer R.J."/>
        </authorList>
    </citation>
    <scope>NUCLEOTIDE SEQUENCE</scope>
    <source>
        <strain evidence="2">RS0144</strain>
    </source>
</reference>
<name>A0AAV5T2F0_9BILA</name>
<dbReference type="Pfam" id="PF00995">
    <property type="entry name" value="Sec1"/>
    <property type="match status" value="1"/>
</dbReference>
<dbReference type="PANTHER" id="PTHR11679">
    <property type="entry name" value="VESICLE PROTEIN SORTING-ASSOCIATED"/>
    <property type="match status" value="1"/>
</dbReference>